<dbReference type="InterPro" id="IPR037282">
    <property type="entry name" value="CapZ_alpha/beta"/>
</dbReference>
<accession>A0A5J4WHP4</accession>
<evidence type="ECO:0000313" key="8">
    <source>
        <dbReference type="EMBL" id="KAA6394206.1"/>
    </source>
</evidence>
<dbReference type="PANTHER" id="PTHR10619:SF0">
    <property type="entry name" value="F-ACTIN-CAPPING PROTEIN SUBUNIT BETA ISOFORMS 1 AND 2"/>
    <property type="match status" value="1"/>
</dbReference>
<keyword evidence="4 7" id="KW-0963">Cytoplasm</keyword>
<dbReference type="AlphaFoldDB" id="A0A5J4WHP4"/>
<dbReference type="SUPFAM" id="SSF90096">
    <property type="entry name" value="Subunits of heterodimeric actin filament capping protein Capz"/>
    <property type="match status" value="1"/>
</dbReference>
<dbReference type="GO" id="GO:0051016">
    <property type="term" value="P:barbed-end actin filament capping"/>
    <property type="evidence" value="ECO:0007669"/>
    <property type="project" value="UniProtKB-UniRule"/>
</dbReference>
<keyword evidence="6 7" id="KW-0206">Cytoskeleton</keyword>
<comment type="similarity">
    <text evidence="2 7">Belongs to the F-actin-capping protein beta subunit family.</text>
</comment>
<dbReference type="PRINTS" id="PR00192">
    <property type="entry name" value="FACTINCAPB"/>
</dbReference>
<proteinExistence type="inferred from homology"/>
<dbReference type="Gene3D" id="1.20.58.570">
    <property type="match status" value="1"/>
</dbReference>
<evidence type="ECO:0000313" key="9">
    <source>
        <dbReference type="Proteomes" id="UP000324800"/>
    </source>
</evidence>
<dbReference type="Gene3D" id="3.90.1150.210">
    <property type="entry name" value="F-actin capping protein, beta subunit"/>
    <property type="match status" value="1"/>
</dbReference>
<reference evidence="8 9" key="1">
    <citation type="submission" date="2019-03" db="EMBL/GenBank/DDBJ databases">
        <title>Single cell metagenomics reveals metabolic interactions within the superorganism composed of flagellate Streblomastix strix and complex community of Bacteroidetes bacteria on its surface.</title>
        <authorList>
            <person name="Treitli S.C."/>
            <person name="Kolisko M."/>
            <person name="Husnik F."/>
            <person name="Keeling P."/>
            <person name="Hampl V."/>
        </authorList>
    </citation>
    <scope>NUCLEOTIDE SEQUENCE [LARGE SCALE GENOMIC DNA]</scope>
    <source>
        <strain evidence="8">ST1C</strain>
    </source>
</reference>
<dbReference type="InterPro" id="IPR043175">
    <property type="entry name" value="CAPZB_N"/>
</dbReference>
<organism evidence="8 9">
    <name type="scientific">Streblomastix strix</name>
    <dbReference type="NCBI Taxonomy" id="222440"/>
    <lineage>
        <taxon>Eukaryota</taxon>
        <taxon>Metamonada</taxon>
        <taxon>Preaxostyla</taxon>
        <taxon>Oxymonadida</taxon>
        <taxon>Streblomastigidae</taxon>
        <taxon>Streblomastix</taxon>
    </lineage>
</organism>
<comment type="caution">
    <text evidence="8">The sequence shown here is derived from an EMBL/GenBank/DDBJ whole genome shotgun (WGS) entry which is preliminary data.</text>
</comment>
<name>A0A5J4WHP4_9EUKA</name>
<gene>
    <name evidence="8" type="ORF">EZS28_010269</name>
</gene>
<evidence type="ECO:0000256" key="5">
    <source>
        <dbReference type="ARBA" id="ARBA00023203"/>
    </source>
</evidence>
<evidence type="ECO:0000256" key="2">
    <source>
        <dbReference type="ARBA" id="ARBA00006039"/>
    </source>
</evidence>
<dbReference type="GO" id="GO:0000902">
    <property type="term" value="P:cell morphogenesis"/>
    <property type="evidence" value="ECO:0007669"/>
    <property type="project" value="TreeGrafter"/>
</dbReference>
<dbReference type="GO" id="GO:0008290">
    <property type="term" value="C:F-actin capping protein complex"/>
    <property type="evidence" value="ECO:0007669"/>
    <property type="project" value="UniProtKB-UniRule"/>
</dbReference>
<keyword evidence="3 7" id="KW-0117">Actin capping</keyword>
<evidence type="ECO:0000256" key="4">
    <source>
        <dbReference type="ARBA" id="ARBA00022490"/>
    </source>
</evidence>
<dbReference type="GO" id="GO:0051015">
    <property type="term" value="F:actin filament binding"/>
    <property type="evidence" value="ECO:0007669"/>
    <property type="project" value="TreeGrafter"/>
</dbReference>
<keyword evidence="5 7" id="KW-0009">Actin-binding</keyword>
<dbReference type="EMBL" id="SNRW01002008">
    <property type="protein sequence ID" value="KAA6394206.1"/>
    <property type="molecule type" value="Genomic_DNA"/>
</dbReference>
<dbReference type="PANTHER" id="PTHR10619">
    <property type="entry name" value="F-ACTIN-CAPPING PROTEIN SUBUNIT BETA"/>
    <property type="match status" value="1"/>
</dbReference>
<comment type="subunit">
    <text evidence="7">Heterodimer of an alpha and a beta subunit.</text>
</comment>
<dbReference type="InterPro" id="IPR042276">
    <property type="entry name" value="CapZ_alpha/beta_2"/>
</dbReference>
<dbReference type="Pfam" id="PF01115">
    <property type="entry name" value="F_actin_cap_B"/>
    <property type="match status" value="1"/>
</dbReference>
<comment type="subcellular location">
    <subcellularLocation>
        <location evidence="1 7">Cytoplasm</location>
        <location evidence="1 7">Cytoskeleton</location>
    </subcellularLocation>
</comment>
<evidence type="ECO:0000256" key="1">
    <source>
        <dbReference type="ARBA" id="ARBA00004245"/>
    </source>
</evidence>
<evidence type="ECO:0000256" key="3">
    <source>
        <dbReference type="ARBA" id="ARBA00022467"/>
    </source>
</evidence>
<dbReference type="InterPro" id="IPR001698">
    <property type="entry name" value="CAPZB"/>
</dbReference>
<evidence type="ECO:0000256" key="6">
    <source>
        <dbReference type="ARBA" id="ARBA00023212"/>
    </source>
</evidence>
<dbReference type="OrthoDB" id="9979678at2759"/>
<dbReference type="Proteomes" id="UP000324800">
    <property type="component" value="Unassembled WGS sequence"/>
</dbReference>
<comment type="function">
    <text evidence="7">F-actin-capping proteins bind in a Ca(2+)-independent manner to the fast growing ends of actin filaments (barbed end) thereby blocking the exchange of subunits at these ends. Unlike other capping proteins (such as gelsolin and severin), these proteins do not sever actin filaments.</text>
</comment>
<sequence>MATNPKLNACLDLNRRMSPKDAEQTLGDLCFLAEDLTEELMLHIELPLALETDPDCGRKFIVCDVNRDGDSHRSPYTNKYVPPLDGGISPPKKLRDLEIQANEIFEAYVKQYYGNGNSSVYFWECPDGIAAGVFVKKDFVSTDSAQSGSWNSVHSFTFKNIDKSKYNIILITSVYLAFDINPIDLCGKQTKRTERSNVILSDDGLFLQTMGQMVEDAENNMRTHISDIFFSRTNSIVSDLRSIRNIPPNYRMVLPTGQN</sequence>
<evidence type="ECO:0000256" key="7">
    <source>
        <dbReference type="RuleBase" id="RU365078"/>
    </source>
</evidence>
<protein>
    <recommendedName>
        <fullName evidence="7">F-actin-capping protein subunit beta</fullName>
    </recommendedName>
</protein>